<feature type="compositionally biased region" description="Polar residues" evidence="1">
    <location>
        <begin position="26"/>
        <end position="40"/>
    </location>
</feature>
<organism evidence="3 4">
    <name type="scientific">Polysphondylium violaceum</name>
    <dbReference type="NCBI Taxonomy" id="133409"/>
    <lineage>
        <taxon>Eukaryota</taxon>
        <taxon>Amoebozoa</taxon>
        <taxon>Evosea</taxon>
        <taxon>Eumycetozoa</taxon>
        <taxon>Dictyostelia</taxon>
        <taxon>Dictyosteliales</taxon>
        <taxon>Dictyosteliaceae</taxon>
        <taxon>Polysphondylium</taxon>
    </lineage>
</organism>
<dbReference type="SUPFAM" id="SSF53649">
    <property type="entry name" value="Alkaline phosphatase-like"/>
    <property type="match status" value="1"/>
</dbReference>
<sequence length="543" mass="61445">MDNNGGAFSDDLFEDMNGHQQQQQQPHNTEFLSVHQSFGLNNNSNNNNNTRFKNNPSINNSNNNNNNHYDDNFNESSVMIYNFDHNDEEDRENHQSIEVESLTDTTKQKGVKIVLFIGVITLFMILTSIGLYTFAKARENKPIVDVGAYPTIVISLDGFRWDYLQRGVSPHLNYIKDNGFGANFTTPQFPSKTFPNHYSLATGLRPEYHGIVGNHMYDPVSKKKFSDKDPSWYQWAEPIWVTAGKQNLTTACYFWFGCSVPIKGYQPNYNYDTFTFTNVSKILGTVASWRGLSIETVNQTSPALTMAYIYEVDDNGHKFGPDSQQVNDAIAMVDNAIGDLITTLKRQGTWEKTNMIVVSDHGMTALSKQRVVNLDDYFDTSKIIIGDTSPVCFIFPIEGKITKEEVYESIHGKHPNMTVYYKEDIPAHFNLNNPNNPRISPIIAITDLGWSIVTNSTIDWLENGNHGFNPDYQDMKSIFLAHGPNIKSTQENAKDSKNQPLPTTFQNIELYNLLISLLNINPENAAPNNGTSFLTDTIFKNLK</sequence>
<feature type="compositionally biased region" description="Low complexity" evidence="1">
    <location>
        <begin position="41"/>
        <end position="67"/>
    </location>
</feature>
<dbReference type="Pfam" id="PF01663">
    <property type="entry name" value="Phosphodiest"/>
    <property type="match status" value="1"/>
</dbReference>
<protein>
    <recommendedName>
        <fullName evidence="5">Type I phosphodiesterase/nucleotide pyrophosphatase family protein</fullName>
    </recommendedName>
</protein>
<dbReference type="Proteomes" id="UP000695562">
    <property type="component" value="Unassembled WGS sequence"/>
</dbReference>
<dbReference type="InterPro" id="IPR002591">
    <property type="entry name" value="Phosphodiest/P_Trfase"/>
</dbReference>
<dbReference type="PANTHER" id="PTHR10151">
    <property type="entry name" value="ECTONUCLEOTIDE PYROPHOSPHATASE/PHOSPHODIESTERASE"/>
    <property type="match status" value="1"/>
</dbReference>
<dbReference type="PANTHER" id="PTHR10151:SF120">
    <property type="entry name" value="BIS(5'-ADENOSYL)-TRIPHOSPHATASE"/>
    <property type="match status" value="1"/>
</dbReference>
<dbReference type="CDD" id="cd16018">
    <property type="entry name" value="Enpp"/>
    <property type="match status" value="1"/>
</dbReference>
<keyword evidence="2" id="KW-0812">Transmembrane</keyword>
<dbReference type="Gene3D" id="3.30.1360.180">
    <property type="match status" value="1"/>
</dbReference>
<evidence type="ECO:0000256" key="2">
    <source>
        <dbReference type="SAM" id="Phobius"/>
    </source>
</evidence>
<name>A0A8J4PMB8_9MYCE</name>
<dbReference type="AlphaFoldDB" id="A0A8J4PMB8"/>
<keyword evidence="2" id="KW-0472">Membrane</keyword>
<evidence type="ECO:0000313" key="3">
    <source>
        <dbReference type="EMBL" id="KAF2069678.1"/>
    </source>
</evidence>
<feature type="transmembrane region" description="Helical" evidence="2">
    <location>
        <begin position="113"/>
        <end position="135"/>
    </location>
</feature>
<feature type="region of interest" description="Disordered" evidence="1">
    <location>
        <begin position="1"/>
        <end position="67"/>
    </location>
</feature>
<keyword evidence="2" id="KW-1133">Transmembrane helix</keyword>
<dbReference type="Gene3D" id="3.40.720.10">
    <property type="entry name" value="Alkaline Phosphatase, subunit A"/>
    <property type="match status" value="1"/>
</dbReference>
<reference evidence="3" key="1">
    <citation type="submission" date="2020-01" db="EMBL/GenBank/DDBJ databases">
        <title>Development of genomics and gene disruption for Polysphondylium violaceum indicates a role for the polyketide synthase stlB in stalk morphogenesis.</title>
        <authorList>
            <person name="Narita B."/>
            <person name="Kawabe Y."/>
            <person name="Kin K."/>
            <person name="Saito T."/>
            <person name="Gibbs R."/>
            <person name="Kuspa A."/>
            <person name="Muzny D."/>
            <person name="Queller D."/>
            <person name="Richards S."/>
            <person name="Strassman J."/>
            <person name="Sucgang R."/>
            <person name="Worley K."/>
            <person name="Schaap P."/>
        </authorList>
    </citation>
    <scope>NUCLEOTIDE SEQUENCE</scope>
    <source>
        <strain evidence="3">QSvi11</strain>
    </source>
</reference>
<keyword evidence="4" id="KW-1185">Reference proteome</keyword>
<accession>A0A8J4PMB8</accession>
<evidence type="ECO:0000313" key="4">
    <source>
        <dbReference type="Proteomes" id="UP000695562"/>
    </source>
</evidence>
<dbReference type="EMBL" id="AJWJ01000615">
    <property type="protein sequence ID" value="KAF2069678.1"/>
    <property type="molecule type" value="Genomic_DNA"/>
</dbReference>
<dbReference type="OrthoDB" id="415411at2759"/>
<evidence type="ECO:0008006" key="5">
    <source>
        <dbReference type="Google" id="ProtNLM"/>
    </source>
</evidence>
<evidence type="ECO:0000256" key="1">
    <source>
        <dbReference type="SAM" id="MobiDB-lite"/>
    </source>
</evidence>
<dbReference type="GO" id="GO:0016787">
    <property type="term" value="F:hydrolase activity"/>
    <property type="evidence" value="ECO:0007669"/>
    <property type="project" value="UniProtKB-ARBA"/>
</dbReference>
<proteinExistence type="predicted"/>
<dbReference type="InterPro" id="IPR017850">
    <property type="entry name" value="Alkaline_phosphatase_core_sf"/>
</dbReference>
<gene>
    <name evidence="3" type="ORF">CYY_009000</name>
</gene>
<comment type="caution">
    <text evidence="3">The sequence shown here is derived from an EMBL/GenBank/DDBJ whole genome shotgun (WGS) entry which is preliminary data.</text>
</comment>